<evidence type="ECO:0000256" key="4">
    <source>
        <dbReference type="ARBA" id="ARBA00023163"/>
    </source>
</evidence>
<evidence type="ECO:0000313" key="7">
    <source>
        <dbReference type="Proteomes" id="UP000440694"/>
    </source>
</evidence>
<dbReference type="InterPro" id="IPR013324">
    <property type="entry name" value="RNA_pol_sigma_r3/r4-like"/>
</dbReference>
<comment type="similarity">
    <text evidence="1">Belongs to the sigma-70 factor family. ECF subfamily.</text>
</comment>
<evidence type="ECO:0000313" key="6">
    <source>
        <dbReference type="EMBL" id="MTD96299.1"/>
    </source>
</evidence>
<dbReference type="InterPro" id="IPR013325">
    <property type="entry name" value="RNA_pol_sigma_r2"/>
</dbReference>
<dbReference type="EMBL" id="WMBQ01000002">
    <property type="protein sequence ID" value="MTD96299.1"/>
    <property type="molecule type" value="Genomic_DNA"/>
</dbReference>
<dbReference type="Gene3D" id="1.10.1740.10">
    <property type="match status" value="1"/>
</dbReference>
<dbReference type="SUPFAM" id="SSF88946">
    <property type="entry name" value="Sigma2 domain of RNA polymerase sigma factors"/>
    <property type="match status" value="1"/>
</dbReference>
<dbReference type="InterPro" id="IPR013249">
    <property type="entry name" value="RNA_pol_sigma70_r4_t2"/>
</dbReference>
<dbReference type="GO" id="GO:0003677">
    <property type="term" value="F:DNA binding"/>
    <property type="evidence" value="ECO:0007669"/>
    <property type="project" value="InterPro"/>
</dbReference>
<dbReference type="RefSeq" id="WP_154740736.1">
    <property type="nucleotide sequence ID" value="NZ_WMBQ01000002.1"/>
</dbReference>
<dbReference type="GO" id="GO:0006352">
    <property type="term" value="P:DNA-templated transcription initiation"/>
    <property type="evidence" value="ECO:0007669"/>
    <property type="project" value="InterPro"/>
</dbReference>
<keyword evidence="3" id="KW-0731">Sigma factor</keyword>
<protein>
    <submittedName>
        <fullName evidence="6">Sigma-70 family RNA polymerase sigma factor</fullName>
    </submittedName>
</protein>
<dbReference type="PANTHER" id="PTHR43133">
    <property type="entry name" value="RNA POLYMERASE ECF-TYPE SIGMA FACTO"/>
    <property type="match status" value="1"/>
</dbReference>
<dbReference type="InterPro" id="IPR014284">
    <property type="entry name" value="RNA_pol_sigma-70_dom"/>
</dbReference>
<proteinExistence type="inferred from homology"/>
<reference evidence="6 7" key="1">
    <citation type="submission" date="2019-11" db="EMBL/GenBank/DDBJ databases">
        <title>Identification of a novel strain.</title>
        <authorList>
            <person name="Xu Q."/>
            <person name="Wang G."/>
        </authorList>
    </citation>
    <scope>NUCLEOTIDE SEQUENCE [LARGE SCALE GENOMIC DNA]</scope>
    <source>
        <strain evidence="7">xq</strain>
    </source>
</reference>
<dbReference type="Pfam" id="PF08281">
    <property type="entry name" value="Sigma70_r4_2"/>
    <property type="match status" value="1"/>
</dbReference>
<keyword evidence="2" id="KW-0805">Transcription regulation</keyword>
<accession>A0A6I3KP50</accession>
<dbReference type="GO" id="GO:0016987">
    <property type="term" value="F:sigma factor activity"/>
    <property type="evidence" value="ECO:0007669"/>
    <property type="project" value="UniProtKB-KW"/>
</dbReference>
<dbReference type="NCBIfam" id="TIGR02937">
    <property type="entry name" value="sigma70-ECF"/>
    <property type="match status" value="1"/>
</dbReference>
<evidence type="ECO:0000256" key="2">
    <source>
        <dbReference type="ARBA" id="ARBA00023015"/>
    </source>
</evidence>
<keyword evidence="4" id="KW-0804">Transcription</keyword>
<evidence type="ECO:0000259" key="5">
    <source>
        <dbReference type="Pfam" id="PF08281"/>
    </source>
</evidence>
<dbReference type="AlphaFoldDB" id="A0A6I3KP50"/>
<gene>
    <name evidence="6" type="ORF">GIW81_18320</name>
</gene>
<dbReference type="SUPFAM" id="SSF88659">
    <property type="entry name" value="Sigma3 and sigma4 domains of RNA polymerase sigma factors"/>
    <property type="match status" value="1"/>
</dbReference>
<comment type="caution">
    <text evidence="6">The sequence shown here is derived from an EMBL/GenBank/DDBJ whole genome shotgun (WGS) entry which is preliminary data.</text>
</comment>
<dbReference type="InterPro" id="IPR036388">
    <property type="entry name" value="WH-like_DNA-bd_sf"/>
</dbReference>
<feature type="domain" description="RNA polymerase sigma factor 70 region 4 type 2" evidence="5">
    <location>
        <begin position="110"/>
        <end position="161"/>
    </location>
</feature>
<evidence type="ECO:0000256" key="3">
    <source>
        <dbReference type="ARBA" id="ARBA00023082"/>
    </source>
</evidence>
<dbReference type="Gene3D" id="1.10.10.10">
    <property type="entry name" value="Winged helix-like DNA-binding domain superfamily/Winged helix DNA-binding domain"/>
    <property type="match status" value="1"/>
</dbReference>
<name>A0A6I3KP50_9HYPH</name>
<organism evidence="6 7">
    <name type="scientific">Hyphomicrobium album</name>
    <dbReference type="NCBI Taxonomy" id="2665159"/>
    <lineage>
        <taxon>Bacteria</taxon>
        <taxon>Pseudomonadati</taxon>
        <taxon>Pseudomonadota</taxon>
        <taxon>Alphaproteobacteria</taxon>
        <taxon>Hyphomicrobiales</taxon>
        <taxon>Hyphomicrobiaceae</taxon>
        <taxon>Hyphomicrobium</taxon>
    </lineage>
</organism>
<sequence>MTETTWATLRQLLVDRYDDLRRHLARRLESEELARETLHETWLRLDRTGEVASIKSPTGYLLRTALNIAVDRRRADSRLARPAEIAAVLEVADPASDPAAQAEGRMEIAALELALQELTPRRRAILLASRLDGTTLRQIAAELGISQRLVEMELKHALDHCAQRLGRKVVRLFGPRSPETS</sequence>
<dbReference type="InterPro" id="IPR039425">
    <property type="entry name" value="RNA_pol_sigma-70-like"/>
</dbReference>
<keyword evidence="7" id="KW-1185">Reference proteome</keyword>
<evidence type="ECO:0000256" key="1">
    <source>
        <dbReference type="ARBA" id="ARBA00010641"/>
    </source>
</evidence>
<dbReference type="PANTHER" id="PTHR43133:SF63">
    <property type="entry name" value="RNA POLYMERASE SIGMA FACTOR FECI-RELATED"/>
    <property type="match status" value="1"/>
</dbReference>
<dbReference type="Proteomes" id="UP000440694">
    <property type="component" value="Unassembled WGS sequence"/>
</dbReference>